<dbReference type="HOGENOM" id="CLU_145611_0_0_1"/>
<proteinExistence type="predicted"/>
<evidence type="ECO:0000256" key="1">
    <source>
        <dbReference type="SAM" id="SignalP"/>
    </source>
</evidence>
<dbReference type="Proteomes" id="UP000024533">
    <property type="component" value="Unassembled WGS sequence"/>
</dbReference>
<evidence type="ECO:0008006" key="4">
    <source>
        <dbReference type="Google" id="ProtNLM"/>
    </source>
</evidence>
<name>A0A059JJP4_TRIIM</name>
<keyword evidence="1" id="KW-0732">Signal</keyword>
<feature type="signal peptide" evidence="1">
    <location>
        <begin position="1"/>
        <end position="22"/>
    </location>
</feature>
<accession>A0A059JJP4</accession>
<keyword evidence="3" id="KW-1185">Reference proteome</keyword>
<gene>
    <name evidence="2" type="ORF">H109_00164</name>
</gene>
<dbReference type="OrthoDB" id="2129288at2759"/>
<evidence type="ECO:0000313" key="3">
    <source>
        <dbReference type="Proteomes" id="UP000024533"/>
    </source>
</evidence>
<dbReference type="EMBL" id="AOKY01000019">
    <property type="protein sequence ID" value="KDB28019.1"/>
    <property type="molecule type" value="Genomic_DNA"/>
</dbReference>
<protein>
    <recommendedName>
        <fullName evidence="4">GOLD domain-containing protein</fullName>
    </recommendedName>
</protein>
<comment type="caution">
    <text evidence="2">The sequence shown here is derived from an EMBL/GenBank/DDBJ whole genome shotgun (WGS) entry which is preliminary data.</text>
</comment>
<sequence length="136" mass="15352">MHSRTILIPLVALVGLSLPTQGFEFRFYRGEHCRSEQLGVQVAGPGQECSTVSAGTAKSVIVKSTGKVDDNFYAVFFSSDDCDPNTVILHTDSDKCQNVEYKSFKVMQSRYPDILKTVLKLIKFQYLELQPEQLRR</sequence>
<organism evidence="2 3">
    <name type="scientific">Trichophyton interdigitale (strain MR816)</name>
    <dbReference type="NCBI Taxonomy" id="1215338"/>
    <lineage>
        <taxon>Eukaryota</taxon>
        <taxon>Fungi</taxon>
        <taxon>Dikarya</taxon>
        <taxon>Ascomycota</taxon>
        <taxon>Pezizomycotina</taxon>
        <taxon>Eurotiomycetes</taxon>
        <taxon>Eurotiomycetidae</taxon>
        <taxon>Onygenales</taxon>
        <taxon>Arthrodermataceae</taxon>
        <taxon>Trichophyton</taxon>
    </lineage>
</organism>
<reference evidence="2 3" key="1">
    <citation type="submission" date="2014-02" db="EMBL/GenBank/DDBJ databases">
        <title>The Genome Sequence of Trichophyton interdigitale MR816.</title>
        <authorList>
            <consortium name="The Broad Institute Genomics Platform"/>
            <person name="Cuomo C.A."/>
            <person name="White T.C."/>
            <person name="Graser Y."/>
            <person name="Martinez-Rossi N."/>
            <person name="Heitman J."/>
            <person name="Young S.K."/>
            <person name="Zeng Q."/>
            <person name="Gargeya S."/>
            <person name="Abouelleil A."/>
            <person name="Alvarado L."/>
            <person name="Chapman S.B."/>
            <person name="Gainer-Dewar J."/>
            <person name="Goldberg J."/>
            <person name="Griggs A."/>
            <person name="Gujja S."/>
            <person name="Hansen M."/>
            <person name="Howarth C."/>
            <person name="Imamovic A."/>
            <person name="Larimer J."/>
            <person name="Martinez D."/>
            <person name="Murphy C."/>
            <person name="Pearson M.D."/>
            <person name="Persinoti G."/>
            <person name="Poon T."/>
            <person name="Priest M."/>
            <person name="Roberts A.D."/>
            <person name="Saif S."/>
            <person name="Shea T.D."/>
            <person name="Sykes S.N."/>
            <person name="Wortman J."/>
            <person name="Nusbaum C."/>
            <person name="Birren B."/>
        </authorList>
    </citation>
    <scope>NUCLEOTIDE SEQUENCE [LARGE SCALE GENOMIC DNA]</scope>
    <source>
        <strain evidence="2 3">MR816</strain>
    </source>
</reference>
<dbReference type="AlphaFoldDB" id="A0A059JJP4"/>
<dbReference type="OMA" id="QGFEFRF"/>
<feature type="chain" id="PRO_5001579505" description="GOLD domain-containing protein" evidence="1">
    <location>
        <begin position="23"/>
        <end position="136"/>
    </location>
</feature>
<evidence type="ECO:0000313" key="2">
    <source>
        <dbReference type="EMBL" id="KDB28019.1"/>
    </source>
</evidence>